<comment type="similarity">
    <text evidence="1 4">Belongs to the SIS family. GutQ/KpsF subfamily.</text>
</comment>
<dbReference type="KEGG" id="gak:X907_0540"/>
<organism evidence="5 6">
    <name type="scientific">Glycocaulis alkaliphilus</name>
    <dbReference type="NCBI Taxonomy" id="1434191"/>
    <lineage>
        <taxon>Bacteria</taxon>
        <taxon>Pseudomonadati</taxon>
        <taxon>Pseudomonadota</taxon>
        <taxon>Alphaproteobacteria</taxon>
        <taxon>Maricaulales</taxon>
        <taxon>Maricaulaceae</taxon>
        <taxon>Glycocaulis</taxon>
    </lineage>
</organism>
<dbReference type="InterPro" id="IPR046342">
    <property type="entry name" value="CBS_dom_sf"/>
</dbReference>
<dbReference type="EMBL" id="CP018911">
    <property type="protein sequence ID" value="AZU03087.1"/>
    <property type="molecule type" value="Genomic_DNA"/>
</dbReference>
<dbReference type="InterPro" id="IPR050986">
    <property type="entry name" value="GutQ/KpsF_isomerases"/>
</dbReference>
<keyword evidence="3" id="KW-0129">CBS domain</keyword>
<dbReference type="Gene3D" id="3.10.580.10">
    <property type="entry name" value="CBS-domain"/>
    <property type="match status" value="1"/>
</dbReference>
<dbReference type="SMART" id="SM00116">
    <property type="entry name" value="CBS"/>
    <property type="match status" value="2"/>
</dbReference>
<evidence type="ECO:0000256" key="4">
    <source>
        <dbReference type="PIRNR" id="PIRNR004692"/>
    </source>
</evidence>
<dbReference type="InterPro" id="IPR000644">
    <property type="entry name" value="CBS_dom"/>
</dbReference>
<dbReference type="NCBIfam" id="TIGR00393">
    <property type="entry name" value="kpsF"/>
    <property type="match status" value="1"/>
</dbReference>
<protein>
    <submittedName>
        <fullName evidence="5">KpsF/GutQ family protein</fullName>
    </submittedName>
</protein>
<accession>A0A3T0E781</accession>
<dbReference type="FunFam" id="3.40.50.10490:FF:000011">
    <property type="entry name" value="Arabinose 5-phosphate isomerase"/>
    <property type="match status" value="1"/>
</dbReference>
<dbReference type="InterPro" id="IPR046348">
    <property type="entry name" value="SIS_dom_sf"/>
</dbReference>
<evidence type="ECO:0000256" key="3">
    <source>
        <dbReference type="ARBA" id="ARBA00023122"/>
    </source>
</evidence>
<reference evidence="5 6" key="1">
    <citation type="submission" date="2016-12" db="EMBL/GenBank/DDBJ databases">
        <title>The genome of dimorphic prosthecate Glycocaulis alkaliphilus 6b-8t, isolated from crude oil dictates its adaptability in petroleum environments.</title>
        <authorList>
            <person name="Wu X.-L."/>
            <person name="Geng S."/>
        </authorList>
    </citation>
    <scope>NUCLEOTIDE SEQUENCE [LARGE SCALE GENOMIC DNA]</scope>
    <source>
        <strain evidence="5 6">6B-8</strain>
    </source>
</reference>
<dbReference type="Proteomes" id="UP000286954">
    <property type="component" value="Chromosome"/>
</dbReference>
<evidence type="ECO:0000313" key="6">
    <source>
        <dbReference type="Proteomes" id="UP000286954"/>
    </source>
</evidence>
<proteinExistence type="inferred from homology"/>
<dbReference type="CDD" id="cd05014">
    <property type="entry name" value="SIS_Kpsf"/>
    <property type="match status" value="1"/>
</dbReference>
<keyword evidence="6" id="KW-1185">Reference proteome</keyword>
<dbReference type="CDD" id="cd04604">
    <property type="entry name" value="CBS_pair_SIS_assoc"/>
    <property type="match status" value="1"/>
</dbReference>
<dbReference type="AlphaFoldDB" id="A0A3T0E781"/>
<evidence type="ECO:0000256" key="2">
    <source>
        <dbReference type="ARBA" id="ARBA00022737"/>
    </source>
</evidence>
<dbReference type="InterPro" id="IPR004800">
    <property type="entry name" value="KdsD/KpsF-type"/>
</dbReference>
<gene>
    <name evidence="5" type="ORF">X907_0540</name>
</gene>
<dbReference type="Pfam" id="PF00571">
    <property type="entry name" value="CBS"/>
    <property type="match status" value="2"/>
</dbReference>
<dbReference type="PROSITE" id="PS51464">
    <property type="entry name" value="SIS"/>
    <property type="match status" value="1"/>
</dbReference>
<dbReference type="GO" id="GO:0019146">
    <property type="term" value="F:arabinose-5-phosphate isomerase activity"/>
    <property type="evidence" value="ECO:0007669"/>
    <property type="project" value="UniProtKB-ARBA"/>
</dbReference>
<dbReference type="InterPro" id="IPR035474">
    <property type="entry name" value="SIS_Kpsf"/>
</dbReference>
<sequence length="353" mass="36969">MRRILMRTVACPERIEIEFPLMSDTPSPARPSIRLDTARILDAMRRTARIEREGLAALEEAFDERAVGVVSLLATLKGRLICAGVGKSGHVARKIAATLASTGTPAQYVHPAEASHGDLGMITSSDAVLALSKSGETRELGDLTAYCRRFAVPLIALTAGATSALARASDHLLLVPDAPEAAGETRAPTTSTTLMMAYGDALAVALIEARGFTASDFATFHPGGTLGAAFLKAGDLMHADMPLVAEGTPMSDALIVMSSKGFGCVGITRGGVLTGIITDGDLRRHMSPELTGLPVEAIMTANPKSVAPSDLAADALRLMTAGDHKILSVFVCDETRKPLGLLHIHDLLRAGLS</sequence>
<name>A0A3T0E781_9PROT</name>
<dbReference type="PANTHER" id="PTHR42745:SF1">
    <property type="entry name" value="ARABINOSE 5-PHOSPHATE ISOMERASE KDSD"/>
    <property type="match status" value="1"/>
</dbReference>
<dbReference type="GO" id="GO:0097367">
    <property type="term" value="F:carbohydrate derivative binding"/>
    <property type="evidence" value="ECO:0007669"/>
    <property type="project" value="InterPro"/>
</dbReference>
<dbReference type="PANTHER" id="PTHR42745">
    <property type="match status" value="1"/>
</dbReference>
<evidence type="ECO:0000313" key="5">
    <source>
        <dbReference type="EMBL" id="AZU03087.1"/>
    </source>
</evidence>
<dbReference type="InterPro" id="IPR001347">
    <property type="entry name" value="SIS_dom"/>
</dbReference>
<dbReference type="Pfam" id="PF01380">
    <property type="entry name" value="SIS"/>
    <property type="match status" value="1"/>
</dbReference>
<dbReference type="SUPFAM" id="SSF53697">
    <property type="entry name" value="SIS domain"/>
    <property type="match status" value="1"/>
</dbReference>
<dbReference type="Gene3D" id="3.40.50.10490">
    <property type="entry name" value="Glucose-6-phosphate isomerase like protein, domain 1"/>
    <property type="match status" value="1"/>
</dbReference>
<dbReference type="GO" id="GO:1901135">
    <property type="term" value="P:carbohydrate derivative metabolic process"/>
    <property type="evidence" value="ECO:0007669"/>
    <property type="project" value="InterPro"/>
</dbReference>
<keyword evidence="2" id="KW-0677">Repeat</keyword>
<dbReference type="PIRSF" id="PIRSF004692">
    <property type="entry name" value="KdsD_KpsF"/>
    <property type="match status" value="1"/>
</dbReference>
<dbReference type="PROSITE" id="PS51371">
    <property type="entry name" value="CBS"/>
    <property type="match status" value="2"/>
</dbReference>
<dbReference type="GO" id="GO:0005975">
    <property type="term" value="P:carbohydrate metabolic process"/>
    <property type="evidence" value="ECO:0007669"/>
    <property type="project" value="InterPro"/>
</dbReference>
<evidence type="ECO:0000256" key="1">
    <source>
        <dbReference type="ARBA" id="ARBA00008165"/>
    </source>
</evidence>